<dbReference type="EMBL" id="WIXE01006457">
    <property type="protein sequence ID" value="KAK5981275.1"/>
    <property type="molecule type" value="Genomic_DNA"/>
</dbReference>
<evidence type="ECO:0000313" key="1">
    <source>
        <dbReference type="EMBL" id="KAK5981275.1"/>
    </source>
</evidence>
<sequence length="26" mass="2796">ATGYTIVKSGSLTILANFCTEKPRPK</sequence>
<gene>
    <name evidence="1" type="ORF">GCK32_021014</name>
</gene>
<comment type="caution">
    <text evidence="1">The sequence shown here is derived from an EMBL/GenBank/DDBJ whole genome shotgun (WGS) entry which is preliminary data.</text>
</comment>
<dbReference type="Proteomes" id="UP001331761">
    <property type="component" value="Unassembled WGS sequence"/>
</dbReference>
<organism evidence="1 2">
    <name type="scientific">Trichostrongylus colubriformis</name>
    <name type="common">Black scour worm</name>
    <dbReference type="NCBI Taxonomy" id="6319"/>
    <lineage>
        <taxon>Eukaryota</taxon>
        <taxon>Metazoa</taxon>
        <taxon>Ecdysozoa</taxon>
        <taxon>Nematoda</taxon>
        <taxon>Chromadorea</taxon>
        <taxon>Rhabditida</taxon>
        <taxon>Rhabditina</taxon>
        <taxon>Rhabditomorpha</taxon>
        <taxon>Strongyloidea</taxon>
        <taxon>Trichostrongylidae</taxon>
        <taxon>Trichostrongylus</taxon>
    </lineage>
</organism>
<proteinExistence type="predicted"/>
<dbReference type="AlphaFoldDB" id="A0AAN8FT24"/>
<protein>
    <submittedName>
        <fullName evidence="1">Uncharacterized protein</fullName>
    </submittedName>
</protein>
<keyword evidence="2" id="KW-1185">Reference proteome</keyword>
<evidence type="ECO:0000313" key="2">
    <source>
        <dbReference type="Proteomes" id="UP001331761"/>
    </source>
</evidence>
<reference evidence="1 2" key="1">
    <citation type="submission" date="2019-10" db="EMBL/GenBank/DDBJ databases">
        <title>Assembly and Annotation for the nematode Trichostrongylus colubriformis.</title>
        <authorList>
            <person name="Martin J."/>
        </authorList>
    </citation>
    <scope>NUCLEOTIDE SEQUENCE [LARGE SCALE GENOMIC DNA]</scope>
    <source>
        <strain evidence="1">G859</strain>
        <tissue evidence="1">Whole worm</tissue>
    </source>
</reference>
<accession>A0AAN8FT24</accession>
<feature type="non-terminal residue" evidence="1">
    <location>
        <position position="1"/>
    </location>
</feature>
<name>A0AAN8FT24_TRICO</name>